<sequence length="316" mass="35035">MKIDSEHLEILAAIVEKGGLTEGADELGKSQPSVSRSMALLEKRIGMPLFEPGRRPLRATELGASLARLGSRIRSANQEASLLVRRFRQGLAGRLRVGGSPIFTDGVVAVMIAEFQSRHSDVYIDQSYGYLDSLSVGLRNGGLDIAILPLHPRQVPVDMDFLPLLSGRNVVACRADHPLTRVKGITLDAVARYPWIAPPANSPLYRDLERALKSIGQKDFMINFSGGTLASIQSLLMGSDSLTILPYSVVFQNRRTIPLAVLPLKIDHPDRQLGVLTMIERQRPPAARQFIEFLHIEAQRLQASMDHEEQVTHRRR</sequence>
<evidence type="ECO:0000256" key="1">
    <source>
        <dbReference type="ARBA" id="ARBA00009437"/>
    </source>
</evidence>
<dbReference type="GO" id="GO:0003677">
    <property type="term" value="F:DNA binding"/>
    <property type="evidence" value="ECO:0007669"/>
    <property type="project" value="UniProtKB-KW"/>
</dbReference>
<evidence type="ECO:0000256" key="2">
    <source>
        <dbReference type="ARBA" id="ARBA00023015"/>
    </source>
</evidence>
<keyword evidence="4" id="KW-0804">Transcription</keyword>
<name>A0A7T7KNM0_9HYPH</name>
<organism evidence="6 7">
    <name type="scientific">Martelella lutilitoris</name>
    <dbReference type="NCBI Taxonomy" id="2583532"/>
    <lineage>
        <taxon>Bacteria</taxon>
        <taxon>Pseudomonadati</taxon>
        <taxon>Pseudomonadota</taxon>
        <taxon>Alphaproteobacteria</taxon>
        <taxon>Hyphomicrobiales</taxon>
        <taxon>Aurantimonadaceae</taxon>
        <taxon>Martelella</taxon>
    </lineage>
</organism>
<dbReference type="PANTHER" id="PTHR30419">
    <property type="entry name" value="HTH-TYPE TRANSCRIPTIONAL REGULATOR YBHD"/>
    <property type="match status" value="1"/>
</dbReference>
<dbReference type="Pfam" id="PF03466">
    <property type="entry name" value="LysR_substrate"/>
    <property type="match status" value="1"/>
</dbReference>
<proteinExistence type="inferred from homology"/>
<geneLocation type="plasmid" evidence="6 7">
    <name>plas-002</name>
</geneLocation>
<dbReference type="EMBL" id="CP066788">
    <property type="protein sequence ID" value="QQM33002.1"/>
    <property type="molecule type" value="Genomic_DNA"/>
</dbReference>
<dbReference type="PROSITE" id="PS50931">
    <property type="entry name" value="HTH_LYSR"/>
    <property type="match status" value="1"/>
</dbReference>
<keyword evidence="2" id="KW-0805">Transcription regulation</keyword>
<dbReference type="Gene3D" id="3.40.190.290">
    <property type="match status" value="1"/>
</dbReference>
<dbReference type="SUPFAM" id="SSF46785">
    <property type="entry name" value="Winged helix' DNA-binding domain"/>
    <property type="match status" value="1"/>
</dbReference>
<dbReference type="InterPro" id="IPR036390">
    <property type="entry name" value="WH_DNA-bd_sf"/>
</dbReference>
<evidence type="ECO:0000313" key="7">
    <source>
        <dbReference type="Proteomes" id="UP000596083"/>
    </source>
</evidence>
<dbReference type="InterPro" id="IPR036388">
    <property type="entry name" value="WH-like_DNA-bd_sf"/>
</dbReference>
<dbReference type="PANTHER" id="PTHR30419:SF8">
    <property type="entry name" value="NITROGEN ASSIMILATION TRANSCRIPTIONAL ACTIVATOR-RELATED"/>
    <property type="match status" value="1"/>
</dbReference>
<evidence type="ECO:0000256" key="4">
    <source>
        <dbReference type="ARBA" id="ARBA00023163"/>
    </source>
</evidence>
<accession>A0A7T7KNM0</accession>
<dbReference type="AlphaFoldDB" id="A0A7T7KNM0"/>
<dbReference type="InterPro" id="IPR050950">
    <property type="entry name" value="HTH-type_LysR_regulators"/>
</dbReference>
<gene>
    <name evidence="6" type="ORF">JET14_22380</name>
</gene>
<evidence type="ECO:0000256" key="3">
    <source>
        <dbReference type="ARBA" id="ARBA00023125"/>
    </source>
</evidence>
<evidence type="ECO:0000259" key="5">
    <source>
        <dbReference type="PROSITE" id="PS50931"/>
    </source>
</evidence>
<reference evidence="6 7" key="1">
    <citation type="submission" date="2020-12" db="EMBL/GenBank/DDBJ databases">
        <authorList>
            <person name="Zheng R.K."/>
            <person name="Sun C.M."/>
        </authorList>
    </citation>
    <scope>NUCLEOTIDE SEQUENCE [LARGE SCALE GENOMIC DNA]</scope>
    <source>
        <strain evidence="6 7">ZRK001</strain>
        <plasmid evidence="6 7">plas-002</plasmid>
    </source>
</reference>
<keyword evidence="6" id="KW-0614">Plasmid</keyword>
<dbReference type="InterPro" id="IPR000847">
    <property type="entry name" value="LysR_HTH_N"/>
</dbReference>
<dbReference type="GO" id="GO:0005829">
    <property type="term" value="C:cytosol"/>
    <property type="evidence" value="ECO:0007669"/>
    <property type="project" value="TreeGrafter"/>
</dbReference>
<comment type="similarity">
    <text evidence="1">Belongs to the LysR transcriptional regulatory family.</text>
</comment>
<dbReference type="CDD" id="cd05466">
    <property type="entry name" value="PBP2_LTTR_substrate"/>
    <property type="match status" value="1"/>
</dbReference>
<dbReference type="SUPFAM" id="SSF53850">
    <property type="entry name" value="Periplasmic binding protein-like II"/>
    <property type="match status" value="1"/>
</dbReference>
<evidence type="ECO:0000313" key="6">
    <source>
        <dbReference type="EMBL" id="QQM33002.1"/>
    </source>
</evidence>
<dbReference type="Pfam" id="PF00126">
    <property type="entry name" value="HTH_1"/>
    <property type="match status" value="1"/>
</dbReference>
<feature type="domain" description="HTH lysR-type" evidence="5">
    <location>
        <begin position="3"/>
        <end position="60"/>
    </location>
</feature>
<dbReference type="GO" id="GO:0003700">
    <property type="term" value="F:DNA-binding transcription factor activity"/>
    <property type="evidence" value="ECO:0007669"/>
    <property type="project" value="InterPro"/>
</dbReference>
<dbReference type="Gene3D" id="1.10.10.10">
    <property type="entry name" value="Winged helix-like DNA-binding domain superfamily/Winged helix DNA-binding domain"/>
    <property type="match status" value="1"/>
</dbReference>
<dbReference type="InterPro" id="IPR005119">
    <property type="entry name" value="LysR_subst-bd"/>
</dbReference>
<dbReference type="Proteomes" id="UP000596083">
    <property type="component" value="Plasmid plas-002"/>
</dbReference>
<protein>
    <submittedName>
        <fullName evidence="6">LysR family transcriptional regulator</fullName>
    </submittedName>
</protein>
<keyword evidence="3" id="KW-0238">DNA-binding</keyword>
<dbReference type="RefSeq" id="WP_200338351.1">
    <property type="nucleotide sequence ID" value="NZ_CP066788.1"/>
</dbReference>
<dbReference type="KEGG" id="mlut:JET14_22380"/>